<keyword evidence="2" id="KW-1185">Reference proteome</keyword>
<dbReference type="InterPro" id="IPR015947">
    <property type="entry name" value="PUA-like_sf"/>
</dbReference>
<proteinExistence type="predicted"/>
<dbReference type="SUPFAM" id="SSF88697">
    <property type="entry name" value="PUA domain-like"/>
    <property type="match status" value="1"/>
</dbReference>
<accession>A0A3N0CSL7</accession>
<evidence type="ECO:0000313" key="1">
    <source>
        <dbReference type="EMBL" id="RNL66261.1"/>
    </source>
</evidence>
<comment type="caution">
    <text evidence="1">The sequence shown here is derived from an EMBL/GenBank/DDBJ whole genome shotgun (WGS) entry which is preliminary data.</text>
</comment>
<reference evidence="1 2" key="1">
    <citation type="submission" date="2018-11" db="EMBL/GenBank/DDBJ databases">
        <authorList>
            <person name="Li F."/>
        </authorList>
    </citation>
    <scope>NUCLEOTIDE SEQUENCE [LARGE SCALE GENOMIC DNA]</scope>
    <source>
        <strain evidence="1 2">Gsoil 097</strain>
    </source>
</reference>
<name>A0A3N0CSL7_9ACTN</name>
<evidence type="ECO:0000313" key="2">
    <source>
        <dbReference type="Proteomes" id="UP000267128"/>
    </source>
</evidence>
<dbReference type="AlphaFoldDB" id="A0A3N0CSL7"/>
<dbReference type="OrthoDB" id="359066at2"/>
<dbReference type="Gene3D" id="2.30.130.30">
    <property type="entry name" value="Hypothetical protein"/>
    <property type="match status" value="1"/>
</dbReference>
<protein>
    <recommendedName>
        <fullName evidence="3">ASCH domain-containing protein</fullName>
    </recommendedName>
</protein>
<dbReference type="EMBL" id="RJSE01000001">
    <property type="protein sequence ID" value="RNL66261.1"/>
    <property type="molecule type" value="Genomic_DNA"/>
</dbReference>
<dbReference type="Proteomes" id="UP000267128">
    <property type="component" value="Unassembled WGS sequence"/>
</dbReference>
<gene>
    <name evidence="1" type="ORF">EFK50_01140</name>
</gene>
<sequence>MKALTVQQPWAWAIIHGGKDVENRTQAWTYRGLLAIHAGARVSERGLESQLVLDSAMKVDSESPAVYSYAGRPWRHEPTVPLGGIIGVVDLVDVHRALPEGEPEHPGQPTNAACCDSPWAEQSYEEHGGKTRRELVHLVLENPRPLPTPIPATGRLGLWTPGHDLESLIRQQLLLEAP</sequence>
<dbReference type="RefSeq" id="WP_123225706.1">
    <property type="nucleotide sequence ID" value="NZ_RJSE01000001.1"/>
</dbReference>
<evidence type="ECO:0008006" key="3">
    <source>
        <dbReference type="Google" id="ProtNLM"/>
    </source>
</evidence>
<organism evidence="1 2">
    <name type="scientific">Nocardioides marmoriginsengisoli</name>
    <dbReference type="NCBI Taxonomy" id="661483"/>
    <lineage>
        <taxon>Bacteria</taxon>
        <taxon>Bacillati</taxon>
        <taxon>Actinomycetota</taxon>
        <taxon>Actinomycetes</taxon>
        <taxon>Propionibacteriales</taxon>
        <taxon>Nocardioidaceae</taxon>
        <taxon>Nocardioides</taxon>
    </lineage>
</organism>